<name>A0A2I1D989_ASPC2</name>
<feature type="transmembrane region" description="Helical" evidence="1">
    <location>
        <begin position="20"/>
        <end position="35"/>
    </location>
</feature>
<keyword evidence="1" id="KW-1133">Transmembrane helix</keyword>
<dbReference type="RefSeq" id="XP_024695045.1">
    <property type="nucleotide sequence ID" value="XM_024832561.1"/>
</dbReference>
<dbReference type="GeneID" id="36540082"/>
<protein>
    <submittedName>
        <fullName evidence="2">Uncharacterized protein</fullName>
    </submittedName>
</protein>
<proteinExistence type="predicted"/>
<dbReference type="AlphaFoldDB" id="A0A2I1D989"/>
<sequence>MHDHDQNPCGTNCCIRRSSIPFFFFFIFFSFPAIIEPSPPSALCVLLDSSLSPLLSRGRDFMYSYWPRYSSLLCLFLDLLSAIRSLPTYLLSCP</sequence>
<comment type="caution">
    <text evidence="2">The sequence shown here is derived from an EMBL/GenBank/DDBJ whole genome shotgun (WGS) entry which is preliminary data.</text>
</comment>
<dbReference type="EMBL" id="MSFM01000003">
    <property type="protein sequence ID" value="PKY06451.1"/>
    <property type="molecule type" value="Genomic_DNA"/>
</dbReference>
<evidence type="ECO:0000313" key="3">
    <source>
        <dbReference type="Proteomes" id="UP000234254"/>
    </source>
</evidence>
<dbReference type="VEuPathDB" id="FungiDB:P168DRAFT_112193"/>
<gene>
    <name evidence="2" type="ORF">P168DRAFT_112193</name>
</gene>
<evidence type="ECO:0000313" key="2">
    <source>
        <dbReference type="EMBL" id="PKY06451.1"/>
    </source>
</evidence>
<reference evidence="2" key="1">
    <citation type="submission" date="2016-12" db="EMBL/GenBank/DDBJ databases">
        <title>The genomes of Aspergillus section Nigri reveals drivers in fungal speciation.</title>
        <authorList>
            <consortium name="DOE Joint Genome Institute"/>
            <person name="Vesth T.C."/>
            <person name="Nybo J."/>
            <person name="Theobald S."/>
            <person name="Brandl J."/>
            <person name="Frisvad J.C."/>
            <person name="Nielsen K.F."/>
            <person name="Lyhne E.K."/>
            <person name="Kogle M.E."/>
            <person name="Kuo A."/>
            <person name="Riley R."/>
            <person name="Clum A."/>
            <person name="Nolan M."/>
            <person name="Lipzen A."/>
            <person name="Salamov A."/>
            <person name="Henrissat B."/>
            <person name="Wiebenga A."/>
            <person name="De vries R.P."/>
            <person name="Grigoriev I.V."/>
            <person name="Mortensen U.H."/>
            <person name="Andersen M.R."/>
            <person name="Baker S.E."/>
        </authorList>
    </citation>
    <scope>NUCLEOTIDE SEQUENCE</scope>
    <source>
        <strain evidence="2">IBT 28561</strain>
    </source>
</reference>
<keyword evidence="3" id="KW-1185">Reference proteome</keyword>
<keyword evidence="1" id="KW-0472">Membrane</keyword>
<accession>A0A2I1D989</accession>
<dbReference type="Proteomes" id="UP000234254">
    <property type="component" value="Unassembled WGS sequence"/>
</dbReference>
<keyword evidence="1" id="KW-0812">Transmembrane</keyword>
<organism evidence="2 3">
    <name type="scientific">Aspergillus campestris (strain IBT 28561)</name>
    <dbReference type="NCBI Taxonomy" id="1392248"/>
    <lineage>
        <taxon>Eukaryota</taxon>
        <taxon>Fungi</taxon>
        <taxon>Dikarya</taxon>
        <taxon>Ascomycota</taxon>
        <taxon>Pezizomycotina</taxon>
        <taxon>Eurotiomycetes</taxon>
        <taxon>Eurotiomycetidae</taxon>
        <taxon>Eurotiales</taxon>
        <taxon>Aspergillaceae</taxon>
        <taxon>Aspergillus</taxon>
        <taxon>Aspergillus subgen. Circumdati</taxon>
    </lineage>
</organism>
<evidence type="ECO:0000256" key="1">
    <source>
        <dbReference type="SAM" id="Phobius"/>
    </source>
</evidence>